<proteinExistence type="predicted"/>
<evidence type="ECO:0000313" key="2">
    <source>
        <dbReference type="Proteomes" id="UP000492821"/>
    </source>
</evidence>
<organism evidence="2 3">
    <name type="scientific">Panagrellus redivivus</name>
    <name type="common">Microworm</name>
    <dbReference type="NCBI Taxonomy" id="6233"/>
    <lineage>
        <taxon>Eukaryota</taxon>
        <taxon>Metazoa</taxon>
        <taxon>Ecdysozoa</taxon>
        <taxon>Nematoda</taxon>
        <taxon>Chromadorea</taxon>
        <taxon>Rhabditida</taxon>
        <taxon>Tylenchina</taxon>
        <taxon>Panagrolaimomorpha</taxon>
        <taxon>Panagrolaimoidea</taxon>
        <taxon>Panagrolaimidae</taxon>
        <taxon>Panagrellus</taxon>
    </lineage>
</organism>
<keyword evidence="1" id="KW-1133">Transmembrane helix</keyword>
<keyword evidence="2" id="KW-1185">Reference proteome</keyword>
<reference evidence="2" key="1">
    <citation type="journal article" date="2013" name="Genetics">
        <title>The draft genome and transcriptome of Panagrellus redivivus are shaped by the harsh demands of a free-living lifestyle.</title>
        <authorList>
            <person name="Srinivasan J."/>
            <person name="Dillman A.R."/>
            <person name="Macchietto M.G."/>
            <person name="Heikkinen L."/>
            <person name="Lakso M."/>
            <person name="Fracchia K.M."/>
            <person name="Antoshechkin I."/>
            <person name="Mortazavi A."/>
            <person name="Wong G."/>
            <person name="Sternberg P.W."/>
        </authorList>
    </citation>
    <scope>NUCLEOTIDE SEQUENCE [LARGE SCALE GENOMIC DNA]</scope>
    <source>
        <strain evidence="2">MT8872</strain>
    </source>
</reference>
<accession>A0A7E5A1U1</accession>
<sequence length="73" mass="9030">MIKEQWQFKVIDKRFKGQRMFIYNWLQNSYTLVFLTWVLSFPRIFVKSYKRAKIRQFSTPQSAIYYSSLYKSV</sequence>
<dbReference type="Proteomes" id="UP000492821">
    <property type="component" value="Unassembled WGS sequence"/>
</dbReference>
<feature type="transmembrane region" description="Helical" evidence="1">
    <location>
        <begin position="29"/>
        <end position="46"/>
    </location>
</feature>
<keyword evidence="1" id="KW-0812">Transmembrane</keyword>
<protein>
    <submittedName>
        <fullName evidence="3">Transposase</fullName>
    </submittedName>
</protein>
<evidence type="ECO:0000256" key="1">
    <source>
        <dbReference type="SAM" id="Phobius"/>
    </source>
</evidence>
<dbReference type="WBParaSite" id="Pan_g9572.t1">
    <property type="protein sequence ID" value="Pan_g9572.t1"/>
    <property type="gene ID" value="Pan_g9572"/>
</dbReference>
<dbReference type="AlphaFoldDB" id="A0A7E5A1U1"/>
<evidence type="ECO:0000313" key="3">
    <source>
        <dbReference type="WBParaSite" id="Pan_g9572.t1"/>
    </source>
</evidence>
<reference evidence="3" key="2">
    <citation type="submission" date="2020-10" db="UniProtKB">
        <authorList>
            <consortium name="WormBaseParasite"/>
        </authorList>
    </citation>
    <scope>IDENTIFICATION</scope>
</reference>
<keyword evidence="1" id="KW-0472">Membrane</keyword>
<name>A0A7E5A1U1_PANRE</name>